<keyword evidence="3 5" id="KW-0663">Pyridoxal phosphate</keyword>
<dbReference type="SUPFAM" id="SSF53686">
    <property type="entry name" value="Tryptophan synthase beta subunit-like PLP-dependent enzymes"/>
    <property type="match status" value="1"/>
</dbReference>
<dbReference type="InterPro" id="IPR001926">
    <property type="entry name" value="TrpB-like_PALP"/>
</dbReference>
<evidence type="ECO:0000256" key="2">
    <source>
        <dbReference type="ARBA" id="ARBA00008639"/>
    </source>
</evidence>
<feature type="active site" description="Nucleophile" evidence="4">
    <location>
        <position position="76"/>
    </location>
</feature>
<dbReference type="AlphaFoldDB" id="A0A9D1RSS6"/>
<dbReference type="GO" id="GO:0019148">
    <property type="term" value="F:D-cysteine desulfhydrase activity"/>
    <property type="evidence" value="ECO:0007669"/>
    <property type="project" value="TreeGrafter"/>
</dbReference>
<dbReference type="InterPro" id="IPR027278">
    <property type="entry name" value="ACCD_DCysDesulf"/>
</dbReference>
<dbReference type="PANTHER" id="PTHR43780">
    <property type="entry name" value="1-AMINOCYCLOPROPANE-1-CARBOXYLATE DEAMINASE-RELATED"/>
    <property type="match status" value="1"/>
</dbReference>
<reference evidence="7" key="1">
    <citation type="journal article" date="2021" name="PeerJ">
        <title>Extensive microbial diversity within the chicken gut microbiome revealed by metagenomics and culture.</title>
        <authorList>
            <person name="Gilroy R."/>
            <person name="Ravi A."/>
            <person name="Getino M."/>
            <person name="Pursley I."/>
            <person name="Horton D.L."/>
            <person name="Alikhan N.F."/>
            <person name="Baker D."/>
            <person name="Gharbi K."/>
            <person name="Hall N."/>
            <person name="Watson M."/>
            <person name="Adriaenssens E.M."/>
            <person name="Foster-Nyarko E."/>
            <person name="Jarju S."/>
            <person name="Secka A."/>
            <person name="Antonio M."/>
            <person name="Oren A."/>
            <person name="Chaudhuri R.R."/>
            <person name="La Ragione R."/>
            <person name="Hildebrand F."/>
            <person name="Pallen M.J."/>
        </authorList>
    </citation>
    <scope>NUCLEOTIDE SEQUENCE</scope>
    <source>
        <strain evidence="7">ChiGjej6B6-1540</strain>
    </source>
</reference>
<dbReference type="Proteomes" id="UP000824192">
    <property type="component" value="Unassembled WGS sequence"/>
</dbReference>
<evidence type="ECO:0000256" key="3">
    <source>
        <dbReference type="ARBA" id="ARBA00022898"/>
    </source>
</evidence>
<name>A0A9D1RSS6_9FIRM</name>
<organism evidence="7 8">
    <name type="scientific">Candidatus Flavonifractor merdipullorum</name>
    <dbReference type="NCBI Taxonomy" id="2838590"/>
    <lineage>
        <taxon>Bacteria</taxon>
        <taxon>Bacillati</taxon>
        <taxon>Bacillota</taxon>
        <taxon>Clostridia</taxon>
        <taxon>Eubacteriales</taxon>
        <taxon>Oscillospiraceae</taxon>
        <taxon>Flavonifractor</taxon>
    </lineage>
</organism>
<evidence type="ECO:0000256" key="1">
    <source>
        <dbReference type="ARBA" id="ARBA00001933"/>
    </source>
</evidence>
<sequence length="325" mass="34636">MKKLSDFSRIPFGITPTPLYKLENISREVGKNIYIKRDDMIGVALGGNKTRKLEYLLADARDKGADVVLTAGGPQSNHAMLTAACASRIGMKAILVLKKRGELTGGNLILDNIYNAEVRFVDTDSYDDVYAEMEAIMATLRKAGHTPYFIPVGGSVPLGSLGYIACTEEIAAQSKALGVRFDAVVSATGSGGTYAGLTYGTKLNLPGARSVGIGVCDDPFADIALDLMKGIKDLLESDVPVEKEDIHIRYCIGDGYAIPSPEGCAAVRRLARSEGILVDPVYTGKALAGMFQLIEEGYFMGEENILFVHTGGAGALFAVDLLPEA</sequence>
<comment type="similarity">
    <text evidence="2">Belongs to the ACC deaminase/D-cysteine desulfhydrase family.</text>
</comment>
<protein>
    <submittedName>
        <fullName evidence="7">D-cysteine desulfhydrase family protein</fullName>
    </submittedName>
</protein>
<feature type="domain" description="Tryptophan synthase beta chain-like PALP" evidence="6">
    <location>
        <begin position="12"/>
        <end position="311"/>
    </location>
</feature>
<dbReference type="InterPro" id="IPR036052">
    <property type="entry name" value="TrpB-like_PALP_sf"/>
</dbReference>
<dbReference type="NCBIfam" id="TIGR01275">
    <property type="entry name" value="ACC_deam_rel"/>
    <property type="match status" value="1"/>
</dbReference>
<gene>
    <name evidence="7" type="ORF">H9868_00065</name>
</gene>
<feature type="modified residue" description="N6-(pyridoxal phosphate)lysine" evidence="5">
    <location>
        <position position="49"/>
    </location>
</feature>
<evidence type="ECO:0000313" key="7">
    <source>
        <dbReference type="EMBL" id="HIW92915.1"/>
    </source>
</evidence>
<evidence type="ECO:0000259" key="6">
    <source>
        <dbReference type="Pfam" id="PF00291"/>
    </source>
</evidence>
<evidence type="ECO:0000256" key="4">
    <source>
        <dbReference type="PIRSR" id="PIRSR006278-1"/>
    </source>
</evidence>
<dbReference type="EMBL" id="DXGA01000003">
    <property type="protein sequence ID" value="HIW92915.1"/>
    <property type="molecule type" value="Genomic_DNA"/>
</dbReference>
<reference evidence="7" key="2">
    <citation type="submission" date="2021-04" db="EMBL/GenBank/DDBJ databases">
        <authorList>
            <person name="Gilroy R."/>
        </authorList>
    </citation>
    <scope>NUCLEOTIDE SEQUENCE</scope>
    <source>
        <strain evidence="7">ChiGjej6B6-1540</strain>
    </source>
</reference>
<accession>A0A9D1RSS6</accession>
<comment type="cofactor">
    <cofactor evidence="1">
        <name>pyridoxal 5'-phosphate</name>
        <dbReference type="ChEBI" id="CHEBI:597326"/>
    </cofactor>
</comment>
<dbReference type="Pfam" id="PF00291">
    <property type="entry name" value="PALP"/>
    <property type="match status" value="1"/>
</dbReference>
<dbReference type="InterPro" id="IPR005966">
    <property type="entry name" value="D-Cys_desShydrase"/>
</dbReference>
<dbReference type="GO" id="GO:1901605">
    <property type="term" value="P:alpha-amino acid metabolic process"/>
    <property type="evidence" value="ECO:0007669"/>
    <property type="project" value="UniProtKB-ARBA"/>
</dbReference>
<dbReference type="PANTHER" id="PTHR43780:SF2">
    <property type="entry name" value="1-AMINOCYCLOPROPANE-1-CARBOXYLATE DEAMINASE-RELATED"/>
    <property type="match status" value="1"/>
</dbReference>
<dbReference type="PIRSF" id="PIRSF006278">
    <property type="entry name" value="ACCD_DCysDesulf"/>
    <property type="match status" value="1"/>
</dbReference>
<dbReference type="Gene3D" id="3.40.50.1100">
    <property type="match status" value="2"/>
</dbReference>
<evidence type="ECO:0000256" key="5">
    <source>
        <dbReference type="PIRSR" id="PIRSR006278-2"/>
    </source>
</evidence>
<proteinExistence type="inferred from homology"/>
<evidence type="ECO:0000313" key="8">
    <source>
        <dbReference type="Proteomes" id="UP000824192"/>
    </source>
</evidence>
<comment type="caution">
    <text evidence="7">The sequence shown here is derived from an EMBL/GenBank/DDBJ whole genome shotgun (WGS) entry which is preliminary data.</text>
</comment>